<organism evidence="7 8">
    <name type="scientific">candidate division TA06 bacterium</name>
    <dbReference type="NCBI Taxonomy" id="2250710"/>
    <lineage>
        <taxon>Bacteria</taxon>
        <taxon>Bacteria division TA06</taxon>
    </lineage>
</organism>
<dbReference type="NCBIfam" id="TIGR01378">
    <property type="entry name" value="thi_PPkinase"/>
    <property type="match status" value="1"/>
</dbReference>
<dbReference type="CDD" id="cd07995">
    <property type="entry name" value="TPK"/>
    <property type="match status" value="1"/>
</dbReference>
<dbReference type="GO" id="GO:0006772">
    <property type="term" value="P:thiamine metabolic process"/>
    <property type="evidence" value="ECO:0007669"/>
    <property type="project" value="UniProtKB-UniRule"/>
</dbReference>
<dbReference type="GO" id="GO:0004788">
    <property type="term" value="F:thiamine diphosphokinase activity"/>
    <property type="evidence" value="ECO:0007669"/>
    <property type="project" value="UniProtKB-UniRule"/>
</dbReference>
<name>A0A660SC37_UNCT6</name>
<dbReference type="Gene3D" id="3.40.50.10240">
    <property type="entry name" value="Thiamin pyrophosphokinase, catalytic domain"/>
    <property type="match status" value="1"/>
</dbReference>
<keyword evidence="4" id="KW-0067">ATP-binding</keyword>
<keyword evidence="2" id="KW-0547">Nucleotide-binding</keyword>
<reference evidence="7 8" key="1">
    <citation type="submission" date="2018-06" db="EMBL/GenBank/DDBJ databases">
        <title>Extensive metabolic versatility and redundancy in microbially diverse, dynamic hydrothermal sediments.</title>
        <authorList>
            <person name="Dombrowski N."/>
            <person name="Teske A."/>
            <person name="Baker B.J."/>
        </authorList>
    </citation>
    <scope>NUCLEOTIDE SEQUENCE [LARGE SCALE GENOMIC DNA]</scope>
    <source>
        <strain evidence="7">B10_G13</strain>
    </source>
</reference>
<dbReference type="InterPro" id="IPR036759">
    <property type="entry name" value="TPK_catalytic_sf"/>
</dbReference>
<dbReference type="InterPro" id="IPR007371">
    <property type="entry name" value="TPK_catalytic"/>
</dbReference>
<dbReference type="GO" id="GO:0009229">
    <property type="term" value="P:thiamine diphosphate biosynthetic process"/>
    <property type="evidence" value="ECO:0007669"/>
    <property type="project" value="InterPro"/>
</dbReference>
<dbReference type="EMBL" id="QNBD01000303">
    <property type="protein sequence ID" value="RKX68237.1"/>
    <property type="molecule type" value="Genomic_DNA"/>
</dbReference>
<dbReference type="SUPFAM" id="SSF63862">
    <property type="entry name" value="Thiamin pyrophosphokinase, substrate-binding domain"/>
    <property type="match status" value="1"/>
</dbReference>
<dbReference type="InterPro" id="IPR007373">
    <property type="entry name" value="Thiamin_PyroPKinase_B1-bd"/>
</dbReference>
<evidence type="ECO:0000256" key="3">
    <source>
        <dbReference type="ARBA" id="ARBA00022777"/>
    </source>
</evidence>
<protein>
    <recommendedName>
        <fullName evidence="5">Thiamine diphosphokinase</fullName>
        <ecNumber evidence="5">2.7.6.2</ecNumber>
    </recommendedName>
</protein>
<evidence type="ECO:0000259" key="6">
    <source>
        <dbReference type="SMART" id="SM00983"/>
    </source>
</evidence>
<dbReference type="Proteomes" id="UP000271125">
    <property type="component" value="Unassembled WGS sequence"/>
</dbReference>
<accession>A0A660SC37</accession>
<dbReference type="InterPro" id="IPR036371">
    <property type="entry name" value="TPK_B1-bd_sf"/>
</dbReference>
<dbReference type="InterPro" id="IPR006282">
    <property type="entry name" value="Thi_PPkinase"/>
</dbReference>
<dbReference type="SUPFAM" id="SSF63999">
    <property type="entry name" value="Thiamin pyrophosphokinase, catalytic domain"/>
    <property type="match status" value="1"/>
</dbReference>
<dbReference type="EC" id="2.7.6.2" evidence="5"/>
<dbReference type="GO" id="GO:0016301">
    <property type="term" value="F:kinase activity"/>
    <property type="evidence" value="ECO:0007669"/>
    <property type="project" value="UniProtKB-KW"/>
</dbReference>
<sequence length="211" mass="23584">MKKAFIFCNNPISYQNNNFTLDIDLSGIIIAADGGANYLCKNGIIPDVLIGDFDSILPECLSLLKEKSDVRKFPVDKDKSDTELAIEFCSQNGYKDVTLVNAVDGRLDHSLANIFLIEKFINQGLKFHFLNVNSEIYVVTEKAYIPTEIGENISLISLTDFTIVKETSALKFPLKNEKIYRSSSRGISNITTEEEFSITVSDGILLVIIER</sequence>
<evidence type="ECO:0000256" key="2">
    <source>
        <dbReference type="ARBA" id="ARBA00022741"/>
    </source>
</evidence>
<evidence type="ECO:0000256" key="1">
    <source>
        <dbReference type="ARBA" id="ARBA00022679"/>
    </source>
</evidence>
<dbReference type="GO" id="GO:0005524">
    <property type="term" value="F:ATP binding"/>
    <property type="evidence" value="ECO:0007669"/>
    <property type="project" value="UniProtKB-KW"/>
</dbReference>
<keyword evidence="1 7" id="KW-0808">Transferase</keyword>
<dbReference type="AlphaFoldDB" id="A0A660SC37"/>
<feature type="domain" description="Thiamin pyrophosphokinase thiamin-binding" evidence="6">
    <location>
        <begin position="135"/>
        <end position="206"/>
    </location>
</feature>
<dbReference type="GO" id="GO:0030975">
    <property type="term" value="F:thiamine binding"/>
    <property type="evidence" value="ECO:0007669"/>
    <property type="project" value="InterPro"/>
</dbReference>
<evidence type="ECO:0000313" key="8">
    <source>
        <dbReference type="Proteomes" id="UP000271125"/>
    </source>
</evidence>
<dbReference type="InterPro" id="IPR053149">
    <property type="entry name" value="TPK"/>
</dbReference>
<dbReference type="PANTHER" id="PTHR41299">
    <property type="entry name" value="THIAMINE PYROPHOSPHOKINASE"/>
    <property type="match status" value="1"/>
</dbReference>
<evidence type="ECO:0000256" key="5">
    <source>
        <dbReference type="NCBIfam" id="TIGR01378"/>
    </source>
</evidence>
<keyword evidence="3 7" id="KW-0418">Kinase</keyword>
<dbReference type="Pfam" id="PF04265">
    <property type="entry name" value="TPK_B1_binding"/>
    <property type="match status" value="1"/>
</dbReference>
<comment type="caution">
    <text evidence="7">The sequence shown here is derived from an EMBL/GenBank/DDBJ whole genome shotgun (WGS) entry which is preliminary data.</text>
</comment>
<evidence type="ECO:0000313" key="7">
    <source>
        <dbReference type="EMBL" id="RKX68237.1"/>
    </source>
</evidence>
<proteinExistence type="predicted"/>
<dbReference type="Pfam" id="PF04263">
    <property type="entry name" value="TPK_catalytic"/>
    <property type="match status" value="1"/>
</dbReference>
<gene>
    <name evidence="7" type="ORF">DRP43_06030</name>
</gene>
<dbReference type="SMART" id="SM00983">
    <property type="entry name" value="TPK_B1_binding"/>
    <property type="match status" value="1"/>
</dbReference>
<evidence type="ECO:0000256" key="4">
    <source>
        <dbReference type="ARBA" id="ARBA00022840"/>
    </source>
</evidence>
<dbReference type="PANTHER" id="PTHR41299:SF1">
    <property type="entry name" value="THIAMINE PYROPHOSPHOKINASE"/>
    <property type="match status" value="1"/>
</dbReference>